<dbReference type="InterPro" id="IPR022764">
    <property type="entry name" value="Peptidase_S54_rhomboid_dom"/>
</dbReference>
<keyword evidence="9" id="KW-1185">Reference proteome</keyword>
<sequence>MTSLSEQHIKAERKKILYSSVFPLFLLLLMFLVHTVQVLEDTHWFFLGVKPLSVEGLPGVLLSPFIHADWGHLGANAGPFLVLTSVLFYVYRDIALKVFIWIYVLAGIWLWFGARDAWHVGASGLVYGVASFLFISGIIRNYVPLIALSMMVVFLYGSLFWGIFPVEWLVDYSWEAHMWGALAGVVTAVVFRKEGPQKPPPPVEDEWEEESEGESWAKLTD</sequence>
<evidence type="ECO:0000256" key="2">
    <source>
        <dbReference type="ARBA" id="ARBA00022692"/>
    </source>
</evidence>
<keyword evidence="8" id="KW-0378">Hydrolase</keyword>
<feature type="transmembrane region" description="Helical" evidence="6">
    <location>
        <begin position="98"/>
        <end position="114"/>
    </location>
</feature>
<dbReference type="GO" id="GO:0016020">
    <property type="term" value="C:membrane"/>
    <property type="evidence" value="ECO:0007669"/>
    <property type="project" value="UniProtKB-SubCell"/>
</dbReference>
<dbReference type="Gene3D" id="1.20.1540.10">
    <property type="entry name" value="Rhomboid-like"/>
    <property type="match status" value="1"/>
</dbReference>
<feature type="transmembrane region" description="Helical" evidence="6">
    <location>
        <begin position="70"/>
        <end position="91"/>
    </location>
</feature>
<dbReference type="GO" id="GO:0004252">
    <property type="term" value="F:serine-type endopeptidase activity"/>
    <property type="evidence" value="ECO:0007669"/>
    <property type="project" value="InterPro"/>
</dbReference>
<accession>A0A368UY89</accession>
<evidence type="ECO:0000256" key="1">
    <source>
        <dbReference type="ARBA" id="ARBA00004141"/>
    </source>
</evidence>
<dbReference type="EMBL" id="QPIZ01000012">
    <property type="protein sequence ID" value="RCW33907.1"/>
    <property type="molecule type" value="Genomic_DNA"/>
</dbReference>
<feature type="transmembrane region" description="Helical" evidence="6">
    <location>
        <begin position="145"/>
        <end position="164"/>
    </location>
</feature>
<dbReference type="SUPFAM" id="SSF144091">
    <property type="entry name" value="Rhomboid-like"/>
    <property type="match status" value="1"/>
</dbReference>
<evidence type="ECO:0000256" key="3">
    <source>
        <dbReference type="ARBA" id="ARBA00022989"/>
    </source>
</evidence>
<feature type="transmembrane region" description="Helical" evidence="6">
    <location>
        <begin position="176"/>
        <end position="192"/>
    </location>
</feature>
<dbReference type="Proteomes" id="UP000252733">
    <property type="component" value="Unassembled WGS sequence"/>
</dbReference>
<gene>
    <name evidence="8" type="ORF">DFO77_11271</name>
</gene>
<comment type="caution">
    <text evidence="8">The sequence shown here is derived from an EMBL/GenBank/DDBJ whole genome shotgun (WGS) entry which is preliminary data.</text>
</comment>
<evidence type="ECO:0000259" key="7">
    <source>
        <dbReference type="Pfam" id="PF01694"/>
    </source>
</evidence>
<keyword evidence="2 6" id="KW-0812">Transmembrane</keyword>
<dbReference type="InterPro" id="IPR035952">
    <property type="entry name" value="Rhomboid-like_sf"/>
</dbReference>
<protein>
    <submittedName>
        <fullName evidence="8">Membrane associated rhomboid family serine protease</fullName>
    </submittedName>
</protein>
<keyword evidence="4 6" id="KW-0472">Membrane</keyword>
<dbReference type="AlphaFoldDB" id="A0A368UY89"/>
<keyword evidence="3 6" id="KW-1133">Transmembrane helix</keyword>
<evidence type="ECO:0000256" key="5">
    <source>
        <dbReference type="SAM" id="MobiDB-lite"/>
    </source>
</evidence>
<feature type="region of interest" description="Disordered" evidence="5">
    <location>
        <begin position="194"/>
        <end position="221"/>
    </location>
</feature>
<comment type="subcellular location">
    <subcellularLocation>
        <location evidence="1">Membrane</location>
        <topology evidence="1">Multi-pass membrane protein</topology>
    </subcellularLocation>
</comment>
<proteinExistence type="predicted"/>
<dbReference type="Pfam" id="PF01694">
    <property type="entry name" value="Rhomboid"/>
    <property type="match status" value="1"/>
</dbReference>
<keyword evidence="8" id="KW-0645">Protease</keyword>
<feature type="domain" description="Peptidase S54 rhomboid" evidence="7">
    <location>
        <begin position="60"/>
        <end position="193"/>
    </location>
</feature>
<evidence type="ECO:0000256" key="4">
    <source>
        <dbReference type="ARBA" id="ARBA00023136"/>
    </source>
</evidence>
<evidence type="ECO:0000256" key="6">
    <source>
        <dbReference type="SAM" id="Phobius"/>
    </source>
</evidence>
<name>A0A368UY89_9BACT</name>
<evidence type="ECO:0000313" key="8">
    <source>
        <dbReference type="EMBL" id="RCW33907.1"/>
    </source>
</evidence>
<feature type="transmembrane region" description="Helical" evidence="6">
    <location>
        <begin position="21"/>
        <end position="39"/>
    </location>
</feature>
<organism evidence="8 9">
    <name type="scientific">Marinilabilia salmonicolor</name>
    <dbReference type="NCBI Taxonomy" id="989"/>
    <lineage>
        <taxon>Bacteria</taxon>
        <taxon>Pseudomonadati</taxon>
        <taxon>Bacteroidota</taxon>
        <taxon>Bacteroidia</taxon>
        <taxon>Marinilabiliales</taxon>
        <taxon>Marinilabiliaceae</taxon>
        <taxon>Marinilabilia</taxon>
    </lineage>
</organism>
<dbReference type="GO" id="GO:0006508">
    <property type="term" value="P:proteolysis"/>
    <property type="evidence" value="ECO:0007669"/>
    <property type="project" value="UniProtKB-KW"/>
</dbReference>
<evidence type="ECO:0000313" key="9">
    <source>
        <dbReference type="Proteomes" id="UP000252733"/>
    </source>
</evidence>
<dbReference type="RefSeq" id="WP_114437108.1">
    <property type="nucleotide sequence ID" value="NZ_QPIZ01000012.1"/>
</dbReference>
<reference evidence="8 9" key="1">
    <citation type="submission" date="2018-07" db="EMBL/GenBank/DDBJ databases">
        <title>Freshwater and sediment microbial communities from various areas in North America, analyzing microbe dynamics in response to fracking.</title>
        <authorList>
            <person name="Lamendella R."/>
        </authorList>
    </citation>
    <scope>NUCLEOTIDE SEQUENCE [LARGE SCALE GENOMIC DNA]</scope>
    <source>
        <strain evidence="8 9">160A</strain>
    </source>
</reference>
<feature type="compositionally biased region" description="Acidic residues" evidence="5">
    <location>
        <begin position="203"/>
        <end position="213"/>
    </location>
</feature>
<feature type="transmembrane region" description="Helical" evidence="6">
    <location>
        <begin position="120"/>
        <end position="138"/>
    </location>
</feature>